<dbReference type="OrthoDB" id="3838338at2759"/>
<sequence>MSTTASTQTQNQTRIAEGPKANNRRANKGRGGPNNNRRGKGPSAPAQNAEYGGSGLAGSEGTENGPAPIAEGAEVVAGQLAAVALSDAGDADVCWICAEPVKYYAVPECNHRTCHTCALRLRALYKKLECTFCKEPQTTIIFTKSADKLYATFTPEEIPYKDTRLSISFETQDMMEDTLLLLRFNCPDSSCDYMGGGWGDLRLHVRATHGKLMCDLCIRHKKVFTHEHALYAPGQLAAHLPSTSGRPSKAALKDGVEGGVHPFCQFCRECYFGDDEIYAHMREKHEECFICKRNGVVHQYFQNYESLERHFNTDHYPCTQPDCLAQKFVVFNTPLDLKAHMVESHGGDMTARDKREARRIQAEFAFEEVGQGGRHGHGRGGGGRDRDRDRHREPPPPQPQASTSVAPPPPSAPTPAGGNRKAGFGGALTNPNTPGTSTPVNRGSTPPGQPSADVDPALLERHASFLARLQSLAPNPSSAVAAVKAATRGYRFSESSARDLILTVWNVLDNNLEHTASIINAFVDLLDEEDKKQDLLTSWKGFALEQRRQFPDLTPTSFGSGYAGITSGRVLNAKHATATRASHSQQVWNRVEQAASSSSATSAPMRYLTPLPAPQQQTQQEKFPALGGAGSGPSTTTAGPSRSSGGGTRSTPWSGSSAPPPTLRSQAAVVAASSSPAPGSLTRKGVAARNQPPPPKLSSALFPELPSAATTRVKPQVRGNVSLQNILGSTGPPAVAAWGSGHAGASGGGGGDGTPQDTVDASETPAVAQGGKGKKGKGKQKQTLFTLGAFPS</sequence>
<feature type="compositionally biased region" description="Gly residues" evidence="13">
    <location>
        <begin position="741"/>
        <end position="753"/>
    </location>
</feature>
<evidence type="ECO:0000256" key="11">
    <source>
        <dbReference type="ARBA" id="ARBA00035113"/>
    </source>
</evidence>
<feature type="compositionally biased region" description="Low complexity" evidence="13">
    <location>
        <begin position="594"/>
        <end position="620"/>
    </location>
</feature>
<evidence type="ECO:0000256" key="13">
    <source>
        <dbReference type="SAM" id="MobiDB-lite"/>
    </source>
</evidence>
<proteinExistence type="inferred from homology"/>
<comment type="similarity">
    <text evidence="11">Belongs to the ZNF598/HEL2 family.</text>
</comment>
<feature type="compositionally biased region" description="Low complexity" evidence="13">
    <location>
        <begin position="665"/>
        <end position="680"/>
    </location>
</feature>
<protein>
    <recommendedName>
        <fullName evidence="4">RING-type E3 ubiquitin transferase</fullName>
        <ecNumber evidence="4">2.3.2.27</ecNumber>
    </recommendedName>
</protein>
<accession>A0A8H5BWC8</accession>
<dbReference type="InterPro" id="IPR013087">
    <property type="entry name" value="Znf_C2H2_type"/>
</dbReference>
<evidence type="ECO:0000313" key="16">
    <source>
        <dbReference type="Proteomes" id="UP000567179"/>
    </source>
</evidence>
<feature type="compositionally biased region" description="Polar residues" evidence="13">
    <location>
        <begin position="429"/>
        <end position="446"/>
    </location>
</feature>
<dbReference type="InterPro" id="IPR056437">
    <property type="entry name" value="Znf-C2H2_ZNF598/HEL2"/>
</dbReference>
<evidence type="ECO:0000259" key="14">
    <source>
        <dbReference type="PROSITE" id="PS50089"/>
    </source>
</evidence>
<evidence type="ECO:0000256" key="9">
    <source>
        <dbReference type="ARBA" id="ARBA00022771"/>
    </source>
</evidence>
<dbReference type="EC" id="2.3.2.27" evidence="4"/>
<keyword evidence="6" id="KW-0597">Phosphoprotein</keyword>
<dbReference type="InterPro" id="IPR044288">
    <property type="entry name" value="ZNF598/HEL2"/>
</dbReference>
<dbReference type="SMART" id="SM00355">
    <property type="entry name" value="ZnF_C2H2"/>
    <property type="match status" value="4"/>
</dbReference>
<keyword evidence="7" id="KW-0808">Transferase</keyword>
<feature type="compositionally biased region" description="Low complexity" evidence="13">
    <location>
        <begin position="632"/>
        <end position="657"/>
    </location>
</feature>
<dbReference type="GO" id="GO:0016567">
    <property type="term" value="P:protein ubiquitination"/>
    <property type="evidence" value="ECO:0007669"/>
    <property type="project" value="TreeGrafter"/>
</dbReference>
<feature type="region of interest" description="Disordered" evidence="13">
    <location>
        <begin position="1"/>
        <end position="68"/>
    </location>
</feature>
<dbReference type="CDD" id="cd16615">
    <property type="entry name" value="RING-HC_ZNF598"/>
    <property type="match status" value="1"/>
</dbReference>
<feature type="region of interest" description="Disordered" evidence="13">
    <location>
        <begin position="365"/>
        <end position="454"/>
    </location>
</feature>
<keyword evidence="16" id="KW-1185">Reference proteome</keyword>
<feature type="region of interest" description="Disordered" evidence="13">
    <location>
        <begin position="734"/>
        <end position="792"/>
    </location>
</feature>
<reference evidence="15 16" key="1">
    <citation type="journal article" date="2020" name="ISME J.">
        <title>Uncovering the hidden diversity of litter-decomposition mechanisms in mushroom-forming fungi.</title>
        <authorList>
            <person name="Floudas D."/>
            <person name="Bentzer J."/>
            <person name="Ahren D."/>
            <person name="Johansson T."/>
            <person name="Persson P."/>
            <person name="Tunlid A."/>
        </authorList>
    </citation>
    <scope>NUCLEOTIDE SEQUENCE [LARGE SCALE GENOMIC DNA]</scope>
    <source>
        <strain evidence="15 16">CBS 101986</strain>
    </source>
</reference>
<evidence type="ECO:0000256" key="3">
    <source>
        <dbReference type="ARBA" id="ARBA00004906"/>
    </source>
</evidence>
<evidence type="ECO:0000256" key="5">
    <source>
        <dbReference type="ARBA" id="ARBA00022490"/>
    </source>
</evidence>
<evidence type="ECO:0000256" key="8">
    <source>
        <dbReference type="ARBA" id="ARBA00022723"/>
    </source>
</evidence>
<gene>
    <name evidence="15" type="ORF">D9619_005186</name>
</gene>
<comment type="pathway">
    <text evidence="3">Protein modification; protein ubiquitination.</text>
</comment>
<evidence type="ECO:0000313" key="15">
    <source>
        <dbReference type="EMBL" id="KAF5330528.1"/>
    </source>
</evidence>
<dbReference type="EMBL" id="JAACJJ010000001">
    <property type="protein sequence ID" value="KAF5330528.1"/>
    <property type="molecule type" value="Genomic_DNA"/>
</dbReference>
<dbReference type="GO" id="GO:0072344">
    <property type="term" value="P:rescue of stalled ribosome"/>
    <property type="evidence" value="ECO:0007669"/>
    <property type="project" value="InterPro"/>
</dbReference>
<dbReference type="GO" id="GO:0008270">
    <property type="term" value="F:zinc ion binding"/>
    <property type="evidence" value="ECO:0007669"/>
    <property type="project" value="UniProtKB-KW"/>
</dbReference>
<dbReference type="InterPro" id="IPR013083">
    <property type="entry name" value="Znf_RING/FYVE/PHD"/>
</dbReference>
<dbReference type="GO" id="GO:0005737">
    <property type="term" value="C:cytoplasm"/>
    <property type="evidence" value="ECO:0007669"/>
    <property type="project" value="UniProtKB-SubCell"/>
</dbReference>
<dbReference type="InterPro" id="IPR041888">
    <property type="entry name" value="RING-HC_ZNF598/HEL2"/>
</dbReference>
<keyword evidence="10" id="KW-0862">Zinc</keyword>
<dbReference type="PANTHER" id="PTHR22938">
    <property type="entry name" value="ZINC FINGER PROTEIN 598"/>
    <property type="match status" value="1"/>
</dbReference>
<dbReference type="PROSITE" id="PS50089">
    <property type="entry name" value="ZF_RING_2"/>
    <property type="match status" value="1"/>
</dbReference>
<dbReference type="InterPro" id="IPR057634">
    <property type="entry name" value="PAH_ZNF598/HEL2"/>
</dbReference>
<feature type="region of interest" description="Disordered" evidence="13">
    <location>
        <begin position="576"/>
        <end position="704"/>
    </location>
</feature>
<dbReference type="AlphaFoldDB" id="A0A8H5BWC8"/>
<feature type="compositionally biased region" description="Basic and acidic residues" evidence="13">
    <location>
        <begin position="382"/>
        <end position="394"/>
    </location>
</feature>
<keyword evidence="5" id="KW-0963">Cytoplasm</keyword>
<feature type="compositionally biased region" description="Low complexity" evidence="13">
    <location>
        <begin position="1"/>
        <end position="13"/>
    </location>
</feature>
<feature type="domain" description="RING-type" evidence="14">
    <location>
        <begin position="94"/>
        <end position="134"/>
    </location>
</feature>
<name>A0A8H5BWC8_9AGAR</name>
<comment type="caution">
    <text evidence="15">The sequence shown here is derived from an EMBL/GenBank/DDBJ whole genome shotgun (WGS) entry which is preliminary data.</text>
</comment>
<evidence type="ECO:0000256" key="4">
    <source>
        <dbReference type="ARBA" id="ARBA00012483"/>
    </source>
</evidence>
<keyword evidence="8" id="KW-0479">Metal-binding</keyword>
<evidence type="ECO:0000256" key="10">
    <source>
        <dbReference type="ARBA" id="ARBA00022833"/>
    </source>
</evidence>
<dbReference type="GO" id="GO:0043022">
    <property type="term" value="F:ribosome binding"/>
    <property type="evidence" value="ECO:0007669"/>
    <property type="project" value="TreeGrafter"/>
</dbReference>
<dbReference type="Pfam" id="PF25447">
    <property type="entry name" value="RING_ZNF598"/>
    <property type="match status" value="1"/>
</dbReference>
<evidence type="ECO:0000256" key="12">
    <source>
        <dbReference type="PROSITE-ProRule" id="PRU00175"/>
    </source>
</evidence>
<evidence type="ECO:0000256" key="7">
    <source>
        <dbReference type="ARBA" id="ARBA00022679"/>
    </source>
</evidence>
<comment type="subcellular location">
    <subcellularLocation>
        <location evidence="2">Cytoplasm</location>
    </subcellularLocation>
</comment>
<comment type="catalytic activity">
    <reaction evidence="1">
        <text>S-ubiquitinyl-[E2 ubiquitin-conjugating enzyme]-L-cysteine + [acceptor protein]-L-lysine = [E2 ubiquitin-conjugating enzyme]-L-cysteine + N(6)-ubiquitinyl-[acceptor protein]-L-lysine.</text>
        <dbReference type="EC" id="2.3.2.27"/>
    </reaction>
</comment>
<dbReference type="PANTHER" id="PTHR22938:SF0">
    <property type="entry name" value="E3 UBIQUITIN-PROTEIN LIGASE ZNF598"/>
    <property type="match status" value="1"/>
</dbReference>
<organism evidence="15 16">
    <name type="scientific">Psilocybe cf. subviscida</name>
    <dbReference type="NCBI Taxonomy" id="2480587"/>
    <lineage>
        <taxon>Eukaryota</taxon>
        <taxon>Fungi</taxon>
        <taxon>Dikarya</taxon>
        <taxon>Basidiomycota</taxon>
        <taxon>Agaricomycotina</taxon>
        <taxon>Agaricomycetes</taxon>
        <taxon>Agaricomycetidae</taxon>
        <taxon>Agaricales</taxon>
        <taxon>Agaricineae</taxon>
        <taxon>Strophariaceae</taxon>
        <taxon>Psilocybe</taxon>
    </lineage>
</organism>
<dbReference type="Pfam" id="PF23202">
    <property type="entry name" value="PAH_ZNF598"/>
    <property type="match status" value="1"/>
</dbReference>
<feature type="compositionally biased region" description="Polar residues" evidence="13">
    <location>
        <begin position="579"/>
        <end position="588"/>
    </location>
</feature>
<dbReference type="Gene3D" id="3.30.40.10">
    <property type="entry name" value="Zinc/RING finger domain, C3HC4 (zinc finger)"/>
    <property type="match status" value="1"/>
</dbReference>
<evidence type="ECO:0000256" key="2">
    <source>
        <dbReference type="ARBA" id="ARBA00004496"/>
    </source>
</evidence>
<dbReference type="GO" id="GO:0061630">
    <property type="term" value="F:ubiquitin protein ligase activity"/>
    <property type="evidence" value="ECO:0007669"/>
    <property type="project" value="UniProtKB-EC"/>
</dbReference>
<evidence type="ECO:0000256" key="6">
    <source>
        <dbReference type="ARBA" id="ARBA00022553"/>
    </source>
</evidence>
<dbReference type="SUPFAM" id="SSF57850">
    <property type="entry name" value="RING/U-box"/>
    <property type="match status" value="1"/>
</dbReference>
<keyword evidence="9 12" id="KW-0863">Zinc-finger</keyword>
<dbReference type="Pfam" id="PF23230">
    <property type="entry name" value="zf-C2H2_13"/>
    <property type="match status" value="1"/>
</dbReference>
<dbReference type="InterPro" id="IPR001841">
    <property type="entry name" value="Znf_RING"/>
</dbReference>
<dbReference type="Proteomes" id="UP000567179">
    <property type="component" value="Unassembled WGS sequence"/>
</dbReference>
<evidence type="ECO:0000256" key="1">
    <source>
        <dbReference type="ARBA" id="ARBA00000900"/>
    </source>
</evidence>